<reference evidence="1 2" key="1">
    <citation type="submission" date="2017-04" db="EMBL/GenBank/DDBJ databases">
        <title>The Characteristic of a Fine Plant Growth-Promoting Rhizobacteria Bacillus mycoides Gnyt1 and its Whole Genome Sequencing Analysis.</title>
        <authorList>
            <person name="Li J.H."/>
            <person name="Yao T."/>
        </authorList>
    </citation>
    <scope>NUCLEOTIDE SEQUENCE [LARGE SCALE GENOMIC DNA]</scope>
    <source>
        <strain evidence="1 2">Gnyt1</strain>
        <plasmid evidence="2">Plasmid unnamed7</plasmid>
    </source>
</reference>
<name>A0A1W6AJS8_BACMY</name>
<keyword evidence="1" id="KW-0614">Plasmid</keyword>
<dbReference type="RefSeq" id="WP_085313742.1">
    <property type="nucleotide sequence ID" value="NZ_CP020750.1"/>
</dbReference>
<dbReference type="Proteomes" id="UP000192932">
    <property type="component" value="Plasmid unnamed7"/>
</dbReference>
<gene>
    <name evidence="1" type="ORF">B7492_34145</name>
</gene>
<evidence type="ECO:0000313" key="1">
    <source>
        <dbReference type="EMBL" id="ARJ26074.1"/>
    </source>
</evidence>
<protein>
    <submittedName>
        <fullName evidence="1">Uncharacterized protein</fullName>
    </submittedName>
</protein>
<organism evidence="1 2">
    <name type="scientific">Bacillus mycoides</name>
    <dbReference type="NCBI Taxonomy" id="1405"/>
    <lineage>
        <taxon>Bacteria</taxon>
        <taxon>Bacillati</taxon>
        <taxon>Bacillota</taxon>
        <taxon>Bacilli</taxon>
        <taxon>Bacillales</taxon>
        <taxon>Bacillaceae</taxon>
        <taxon>Bacillus</taxon>
        <taxon>Bacillus cereus group</taxon>
    </lineage>
</organism>
<proteinExistence type="predicted"/>
<evidence type="ECO:0000313" key="2">
    <source>
        <dbReference type="Proteomes" id="UP000192932"/>
    </source>
</evidence>
<dbReference type="AlphaFoldDB" id="A0A1W6AJS8"/>
<geneLocation type="plasmid" evidence="1 2">
    <name>unnamed7</name>
</geneLocation>
<dbReference type="EMBL" id="CP020750">
    <property type="protein sequence ID" value="ARJ26074.1"/>
    <property type="molecule type" value="Genomic_DNA"/>
</dbReference>
<sequence length="74" mass="8305">MNRIEGKLSVQSDQVLKGRLLSEVSPITFSTVREPILELRPNGDILVKGKLVETDKEVVDGMRELLGLDKKDKE</sequence>
<accession>A0A1W6AJS8</accession>